<dbReference type="AlphaFoldDB" id="A0A520MPA0"/>
<feature type="transmembrane region" description="Helical" evidence="13">
    <location>
        <begin position="254"/>
        <end position="271"/>
    </location>
</feature>
<evidence type="ECO:0000256" key="5">
    <source>
        <dbReference type="ARBA" id="ARBA00022617"/>
    </source>
</evidence>
<dbReference type="GO" id="GO:0022904">
    <property type="term" value="P:respiratory electron transport chain"/>
    <property type="evidence" value="ECO:0007669"/>
    <property type="project" value="InterPro"/>
</dbReference>
<organism evidence="15 16">
    <name type="scientific">SAR92 clade bacterium</name>
    <dbReference type="NCBI Taxonomy" id="2315479"/>
    <lineage>
        <taxon>Bacteria</taxon>
        <taxon>Pseudomonadati</taxon>
        <taxon>Pseudomonadota</taxon>
        <taxon>Gammaproteobacteria</taxon>
        <taxon>Cellvibrionales</taxon>
        <taxon>Porticoccaceae</taxon>
        <taxon>SAR92 clade</taxon>
    </lineage>
</organism>
<evidence type="ECO:0000256" key="7">
    <source>
        <dbReference type="ARBA" id="ARBA00022723"/>
    </source>
</evidence>
<dbReference type="InterPro" id="IPR052168">
    <property type="entry name" value="Cytochrome_b561_oxidase"/>
</dbReference>
<dbReference type="InterPro" id="IPR016174">
    <property type="entry name" value="Di-haem_cyt_TM"/>
</dbReference>
<evidence type="ECO:0000256" key="13">
    <source>
        <dbReference type="SAM" id="Phobius"/>
    </source>
</evidence>
<keyword evidence="9 13" id="KW-1133">Transmembrane helix</keyword>
<sequence length="288" mass="32413">MDVENPGSWVALAIVLTSILTAWALNYSAPKVRVFGTCLAALGCFAVAAWFLFFVVSSGLLENPKPNQTPLDSAKPALLWVQATISLLVGLFLLFIARGQSKSNSILVLSSGNEHDRYGRVSRILHWMIAILFLSLIPMGIFASMIPEDTEYRRAYYVTHKTLGVSVFFLVLFRLAWNSFSKRPALSDSLTSKEKKLAHGAHITLYFIMLAVPVTGFLMTSYHGYGTFFFIWELPPLWEQSDIYIVWGGVHKYLLPYLLYIVLGAHVLGALKHQYIDKHDNTFKRMVS</sequence>
<evidence type="ECO:0000256" key="4">
    <source>
        <dbReference type="ARBA" id="ARBA00022475"/>
    </source>
</evidence>
<keyword evidence="11 13" id="KW-0472">Membrane</keyword>
<dbReference type="InterPro" id="IPR011577">
    <property type="entry name" value="Cyt_b561_bac/Ni-Hgenase"/>
</dbReference>
<feature type="transmembrane region" description="Helical" evidence="13">
    <location>
        <begin position="197"/>
        <end position="219"/>
    </location>
</feature>
<evidence type="ECO:0000256" key="6">
    <source>
        <dbReference type="ARBA" id="ARBA00022692"/>
    </source>
</evidence>
<evidence type="ECO:0000256" key="10">
    <source>
        <dbReference type="ARBA" id="ARBA00023004"/>
    </source>
</evidence>
<feature type="transmembrane region" description="Helical" evidence="13">
    <location>
        <begin position="158"/>
        <end position="177"/>
    </location>
</feature>
<comment type="similarity">
    <text evidence="12">Belongs to the cytochrome b561 family.</text>
</comment>
<reference evidence="15 16" key="1">
    <citation type="submission" date="2019-02" db="EMBL/GenBank/DDBJ databases">
        <title>Prokaryotic population dynamics and viral predation in marine succession experiment using metagenomics: the confinement effect.</title>
        <authorList>
            <person name="Haro-Moreno J.M."/>
            <person name="Rodriguez-Valera F."/>
            <person name="Lopez-Perez M."/>
        </authorList>
    </citation>
    <scope>NUCLEOTIDE SEQUENCE [LARGE SCALE GENOMIC DNA]</scope>
    <source>
        <strain evidence="15">MED-G170</strain>
    </source>
</reference>
<evidence type="ECO:0000256" key="3">
    <source>
        <dbReference type="ARBA" id="ARBA00022448"/>
    </source>
</evidence>
<evidence type="ECO:0000256" key="9">
    <source>
        <dbReference type="ARBA" id="ARBA00022989"/>
    </source>
</evidence>
<dbReference type="PANTHER" id="PTHR30529:SF1">
    <property type="entry name" value="CYTOCHROME B561 HOMOLOG 2"/>
    <property type="match status" value="1"/>
</dbReference>
<feature type="transmembrane region" description="Helical" evidence="13">
    <location>
        <begin position="124"/>
        <end position="146"/>
    </location>
</feature>
<dbReference type="GO" id="GO:0009055">
    <property type="term" value="F:electron transfer activity"/>
    <property type="evidence" value="ECO:0007669"/>
    <property type="project" value="InterPro"/>
</dbReference>
<comment type="caution">
    <text evidence="15">The sequence shown here is derived from an EMBL/GenBank/DDBJ whole genome shotgun (WGS) entry which is preliminary data.</text>
</comment>
<keyword evidence="5" id="KW-0349">Heme</keyword>
<dbReference type="Gene3D" id="1.20.950.20">
    <property type="entry name" value="Transmembrane di-heme cytochromes, Chain C"/>
    <property type="match status" value="1"/>
</dbReference>
<dbReference type="PANTHER" id="PTHR30529">
    <property type="entry name" value="CYTOCHROME B561"/>
    <property type="match status" value="1"/>
</dbReference>
<dbReference type="SUPFAM" id="SSF81342">
    <property type="entry name" value="Transmembrane di-heme cytochromes"/>
    <property type="match status" value="1"/>
</dbReference>
<evidence type="ECO:0000313" key="15">
    <source>
        <dbReference type="EMBL" id="RZO23051.1"/>
    </source>
</evidence>
<dbReference type="GO" id="GO:0005886">
    <property type="term" value="C:plasma membrane"/>
    <property type="evidence" value="ECO:0007669"/>
    <property type="project" value="UniProtKB-SubCell"/>
</dbReference>
<feature type="transmembrane region" description="Helical" evidence="13">
    <location>
        <begin position="34"/>
        <end position="57"/>
    </location>
</feature>
<feature type="domain" description="Cytochrome b561 bacterial/Ni-hydrogenase" evidence="14">
    <location>
        <begin position="117"/>
        <end position="288"/>
    </location>
</feature>
<dbReference type="EMBL" id="SHBP01000001">
    <property type="protein sequence ID" value="RZO23051.1"/>
    <property type="molecule type" value="Genomic_DNA"/>
</dbReference>
<evidence type="ECO:0000313" key="16">
    <source>
        <dbReference type="Proteomes" id="UP000315889"/>
    </source>
</evidence>
<feature type="transmembrane region" description="Helical" evidence="13">
    <location>
        <begin position="6"/>
        <end position="27"/>
    </location>
</feature>
<keyword evidence="6 13" id="KW-0812">Transmembrane</keyword>
<accession>A0A520MPA0</accession>
<feature type="transmembrane region" description="Helical" evidence="13">
    <location>
        <begin position="77"/>
        <end position="97"/>
    </location>
</feature>
<keyword evidence="10" id="KW-0408">Iron</keyword>
<evidence type="ECO:0000256" key="11">
    <source>
        <dbReference type="ARBA" id="ARBA00023136"/>
    </source>
</evidence>
<dbReference type="Pfam" id="PF01292">
    <property type="entry name" value="Ni_hydr_CYTB"/>
    <property type="match status" value="1"/>
</dbReference>
<evidence type="ECO:0000256" key="2">
    <source>
        <dbReference type="ARBA" id="ARBA00004651"/>
    </source>
</evidence>
<keyword evidence="7" id="KW-0479">Metal-binding</keyword>
<name>A0A520MPA0_9GAMM</name>
<evidence type="ECO:0000256" key="1">
    <source>
        <dbReference type="ARBA" id="ARBA00001970"/>
    </source>
</evidence>
<protein>
    <submittedName>
        <fullName evidence="15">Cytochrome b</fullName>
    </submittedName>
</protein>
<keyword evidence="8" id="KW-0249">Electron transport</keyword>
<evidence type="ECO:0000256" key="12">
    <source>
        <dbReference type="ARBA" id="ARBA00037975"/>
    </source>
</evidence>
<evidence type="ECO:0000259" key="14">
    <source>
        <dbReference type="Pfam" id="PF01292"/>
    </source>
</evidence>
<comment type="cofactor">
    <cofactor evidence="1">
        <name>heme b</name>
        <dbReference type="ChEBI" id="CHEBI:60344"/>
    </cofactor>
</comment>
<gene>
    <name evidence="15" type="ORF">EVB03_01440</name>
</gene>
<dbReference type="GO" id="GO:0046872">
    <property type="term" value="F:metal ion binding"/>
    <property type="evidence" value="ECO:0007669"/>
    <property type="project" value="UniProtKB-KW"/>
</dbReference>
<comment type="subcellular location">
    <subcellularLocation>
        <location evidence="2">Cell membrane</location>
        <topology evidence="2">Multi-pass membrane protein</topology>
    </subcellularLocation>
</comment>
<proteinExistence type="inferred from homology"/>
<evidence type="ECO:0000256" key="8">
    <source>
        <dbReference type="ARBA" id="ARBA00022982"/>
    </source>
</evidence>
<dbReference type="GO" id="GO:0020037">
    <property type="term" value="F:heme binding"/>
    <property type="evidence" value="ECO:0007669"/>
    <property type="project" value="TreeGrafter"/>
</dbReference>
<dbReference type="Proteomes" id="UP000315889">
    <property type="component" value="Unassembled WGS sequence"/>
</dbReference>
<keyword evidence="4" id="KW-1003">Cell membrane</keyword>
<keyword evidence="3" id="KW-0813">Transport</keyword>